<name>A0A9W7CTH5_9STRA</name>
<dbReference type="EMBL" id="BSXT01001305">
    <property type="protein sequence ID" value="GMF41095.1"/>
    <property type="molecule type" value="Genomic_DNA"/>
</dbReference>
<proteinExistence type="predicted"/>
<evidence type="ECO:0000256" key="1">
    <source>
        <dbReference type="SAM" id="MobiDB-lite"/>
    </source>
</evidence>
<comment type="caution">
    <text evidence="2">The sequence shown here is derived from an EMBL/GenBank/DDBJ whole genome shotgun (WGS) entry which is preliminary data.</text>
</comment>
<evidence type="ECO:0000313" key="3">
    <source>
        <dbReference type="Proteomes" id="UP001165121"/>
    </source>
</evidence>
<keyword evidence="3" id="KW-1185">Reference proteome</keyword>
<dbReference type="Proteomes" id="UP001165121">
    <property type="component" value="Unassembled WGS sequence"/>
</dbReference>
<protein>
    <submittedName>
        <fullName evidence="2">Unnamed protein product</fullName>
    </submittedName>
</protein>
<feature type="region of interest" description="Disordered" evidence="1">
    <location>
        <begin position="26"/>
        <end position="122"/>
    </location>
</feature>
<reference evidence="2" key="1">
    <citation type="submission" date="2023-04" db="EMBL/GenBank/DDBJ databases">
        <title>Phytophthora fragariaefolia NBRC 109709.</title>
        <authorList>
            <person name="Ichikawa N."/>
            <person name="Sato H."/>
            <person name="Tonouchi N."/>
        </authorList>
    </citation>
    <scope>NUCLEOTIDE SEQUENCE</scope>
    <source>
        <strain evidence="2">NBRC 109709</strain>
    </source>
</reference>
<gene>
    <name evidence="2" type="ORF">Pfra01_001286700</name>
</gene>
<evidence type="ECO:0000313" key="2">
    <source>
        <dbReference type="EMBL" id="GMF41095.1"/>
    </source>
</evidence>
<sequence>MSAVLDQRGLRTEFAHRIAKRQLGVGDSARDERGYGAYAKATTPRRVAEKPRTTYEAAVASGPRSRQPSGSLPGAGPPAPTSSATRDVRAASQGAGASHDRAASGEHAPHGSGGFRSGLEEP</sequence>
<accession>A0A9W7CTH5</accession>
<feature type="compositionally biased region" description="Basic and acidic residues" evidence="1">
    <location>
        <begin position="98"/>
        <end position="109"/>
    </location>
</feature>
<organism evidence="2 3">
    <name type="scientific">Phytophthora fragariaefolia</name>
    <dbReference type="NCBI Taxonomy" id="1490495"/>
    <lineage>
        <taxon>Eukaryota</taxon>
        <taxon>Sar</taxon>
        <taxon>Stramenopiles</taxon>
        <taxon>Oomycota</taxon>
        <taxon>Peronosporomycetes</taxon>
        <taxon>Peronosporales</taxon>
        <taxon>Peronosporaceae</taxon>
        <taxon>Phytophthora</taxon>
    </lineage>
</organism>
<dbReference type="AlphaFoldDB" id="A0A9W7CTH5"/>
<dbReference type="OrthoDB" id="144381at2759"/>